<dbReference type="AlphaFoldDB" id="A0A195BV56"/>
<keyword evidence="2" id="KW-1185">Reference proteome</keyword>
<gene>
    <name evidence="1" type="ORF">ALC53_01627</name>
</gene>
<proteinExistence type="predicted"/>
<feature type="non-terminal residue" evidence="1">
    <location>
        <position position="1"/>
    </location>
</feature>
<evidence type="ECO:0000313" key="1">
    <source>
        <dbReference type="EMBL" id="KYM91215.1"/>
    </source>
</evidence>
<dbReference type="EMBL" id="KQ976408">
    <property type="protein sequence ID" value="KYM91215.1"/>
    <property type="molecule type" value="Genomic_DNA"/>
</dbReference>
<accession>A0A195BV56</accession>
<evidence type="ECO:0000313" key="2">
    <source>
        <dbReference type="Proteomes" id="UP000078540"/>
    </source>
</evidence>
<sequence>EKKRSMFESCVQTSSAPLNATDSETMLDYKLFTSGTMQMDQNNNNSDVSQQDCAWHSAFIFCIQLCRKVVMISLARFPTLENRSGNGASCFHYSYFRYRYGENLKYEMMVEARMDAAHKIEVEKLLYAALVSADTTLSAPLSHSPLSPMRRFRIVECARFAKGCTTMQRGVATGIKKWPRRSKERAQLSFSLERHATTMKRRNFRNSTSRRLFLTLRHAVTLPESVL</sequence>
<dbReference type="Proteomes" id="UP000078540">
    <property type="component" value="Unassembled WGS sequence"/>
</dbReference>
<name>A0A195BV56_9HYME</name>
<organism evidence="1 2">
    <name type="scientific">Atta colombica</name>
    <dbReference type="NCBI Taxonomy" id="520822"/>
    <lineage>
        <taxon>Eukaryota</taxon>
        <taxon>Metazoa</taxon>
        <taxon>Ecdysozoa</taxon>
        <taxon>Arthropoda</taxon>
        <taxon>Hexapoda</taxon>
        <taxon>Insecta</taxon>
        <taxon>Pterygota</taxon>
        <taxon>Neoptera</taxon>
        <taxon>Endopterygota</taxon>
        <taxon>Hymenoptera</taxon>
        <taxon>Apocrita</taxon>
        <taxon>Aculeata</taxon>
        <taxon>Formicoidea</taxon>
        <taxon>Formicidae</taxon>
        <taxon>Myrmicinae</taxon>
        <taxon>Atta</taxon>
    </lineage>
</organism>
<protein>
    <submittedName>
        <fullName evidence="1">Uncharacterized protein</fullName>
    </submittedName>
</protein>
<reference evidence="1 2" key="1">
    <citation type="submission" date="2015-09" db="EMBL/GenBank/DDBJ databases">
        <title>Atta colombica WGS genome.</title>
        <authorList>
            <person name="Nygaard S."/>
            <person name="Hu H."/>
            <person name="Boomsma J."/>
            <person name="Zhang G."/>
        </authorList>
    </citation>
    <scope>NUCLEOTIDE SEQUENCE [LARGE SCALE GENOMIC DNA]</scope>
    <source>
        <strain evidence="1">Treedump-2</strain>
        <tissue evidence="1">Whole body</tissue>
    </source>
</reference>